<evidence type="ECO:0000259" key="1">
    <source>
        <dbReference type="Pfam" id="PF01168"/>
    </source>
</evidence>
<dbReference type="RefSeq" id="WP_007923399.1">
    <property type="nucleotide sequence ID" value="NZ_ADVG01000005.1"/>
</dbReference>
<dbReference type="InterPro" id="IPR029066">
    <property type="entry name" value="PLP-binding_barrel"/>
</dbReference>
<comment type="caution">
    <text evidence="2">The sequence shown here is derived from an EMBL/GenBank/DDBJ whole genome shotgun (WGS) entry which is preliminary data.</text>
</comment>
<protein>
    <submittedName>
        <fullName evidence="2">Alanine racemase domain protein</fullName>
    </submittedName>
</protein>
<dbReference type="GO" id="GO:0036088">
    <property type="term" value="P:D-serine catabolic process"/>
    <property type="evidence" value="ECO:0007669"/>
    <property type="project" value="TreeGrafter"/>
</dbReference>
<name>D6U6R1_KTERA</name>
<gene>
    <name evidence="2" type="ORF">Krac_1288</name>
</gene>
<dbReference type="InterPro" id="IPR001608">
    <property type="entry name" value="Ala_racemase_N"/>
</dbReference>
<accession>D6U6R1</accession>
<dbReference type="EMBL" id="ADVG01000005">
    <property type="protein sequence ID" value="EFH80672.1"/>
    <property type="molecule type" value="Genomic_DNA"/>
</dbReference>
<keyword evidence="3" id="KW-1185">Reference proteome</keyword>
<evidence type="ECO:0000313" key="2">
    <source>
        <dbReference type="EMBL" id="EFH80672.1"/>
    </source>
</evidence>
<dbReference type="CDD" id="cd06813">
    <property type="entry name" value="PLPDE_III_DSD_D-TA_like_2"/>
    <property type="match status" value="1"/>
</dbReference>
<feature type="domain" description="Alanine racemase N-terminal" evidence="1">
    <location>
        <begin position="71"/>
        <end position="247"/>
    </location>
</feature>
<sequence>MLHSGASYPNRTSHFACIKDTAMSTHKEEFLTTAQTGSASSVSFHPPEQLDARYEYYREIFKARRKPFAFVDLDLLQQNVERIATQAGGKHIRLASKSIRSTAILRRILEANPCFQGIMCFTAREAAFLAEQGFDDLLLGYPTWNEEDLAEIARVNAQGKRAVLMVDSLEQIAQAERVAQQFAVRLPLCLDIDMSLPLPGLHFGVWRSPLRTVADVRPLVEHIQGSAHVLLDGVMGYEAQIAGVGDAFAGQRAKNTLVRLLKRRSLPDIARRRAEIVRYIQEEAGLPLRIVNGGGTGSVHTTRTETAVTEITVGSGFYAPTLFDNYQAFRYQPALGYAIEIVRRPQPQIYTCQGGGYTASGAVGLDKQPQPYLPKGARLDPMEGAGEVQTPVHYKGKLSLHPGDPIFMRHAKAGEVCERFTHLLLVQSGTIIDEVTTYRGDGKCFL</sequence>
<dbReference type="Proteomes" id="UP000004508">
    <property type="component" value="Unassembled WGS sequence"/>
</dbReference>
<proteinExistence type="predicted"/>
<dbReference type="InParanoid" id="D6U6R1"/>
<dbReference type="PANTHER" id="PTHR28004:SF2">
    <property type="entry name" value="D-SERINE DEHYDRATASE"/>
    <property type="match status" value="1"/>
</dbReference>
<dbReference type="GO" id="GO:0008721">
    <property type="term" value="F:D-serine ammonia-lyase activity"/>
    <property type="evidence" value="ECO:0007669"/>
    <property type="project" value="TreeGrafter"/>
</dbReference>
<dbReference type="AlphaFoldDB" id="D6U6R1"/>
<dbReference type="eggNOG" id="COG3616">
    <property type="taxonomic scope" value="Bacteria"/>
</dbReference>
<dbReference type="STRING" id="485913.Krac_1288"/>
<dbReference type="SUPFAM" id="SSF51419">
    <property type="entry name" value="PLP-binding barrel"/>
    <property type="match status" value="1"/>
</dbReference>
<organism evidence="2 3">
    <name type="scientific">Ktedonobacter racemifer DSM 44963</name>
    <dbReference type="NCBI Taxonomy" id="485913"/>
    <lineage>
        <taxon>Bacteria</taxon>
        <taxon>Bacillati</taxon>
        <taxon>Chloroflexota</taxon>
        <taxon>Ktedonobacteria</taxon>
        <taxon>Ktedonobacterales</taxon>
        <taxon>Ktedonobacteraceae</taxon>
        <taxon>Ktedonobacter</taxon>
    </lineage>
</organism>
<reference evidence="2 3" key="1">
    <citation type="journal article" date="2011" name="Stand. Genomic Sci.">
        <title>Non-contiguous finished genome sequence and contextual data of the filamentous soil bacterium Ktedonobacter racemifer type strain (SOSP1-21).</title>
        <authorList>
            <person name="Chang Y.J."/>
            <person name="Land M."/>
            <person name="Hauser L."/>
            <person name="Chertkov O."/>
            <person name="Del Rio T.G."/>
            <person name="Nolan M."/>
            <person name="Copeland A."/>
            <person name="Tice H."/>
            <person name="Cheng J.F."/>
            <person name="Lucas S."/>
            <person name="Han C."/>
            <person name="Goodwin L."/>
            <person name="Pitluck S."/>
            <person name="Ivanova N."/>
            <person name="Ovchinikova G."/>
            <person name="Pati A."/>
            <person name="Chen A."/>
            <person name="Palaniappan K."/>
            <person name="Mavromatis K."/>
            <person name="Liolios K."/>
            <person name="Brettin T."/>
            <person name="Fiebig A."/>
            <person name="Rohde M."/>
            <person name="Abt B."/>
            <person name="Goker M."/>
            <person name="Detter J.C."/>
            <person name="Woyke T."/>
            <person name="Bristow J."/>
            <person name="Eisen J.A."/>
            <person name="Markowitz V."/>
            <person name="Hugenholtz P."/>
            <person name="Kyrpides N.C."/>
            <person name="Klenk H.P."/>
            <person name="Lapidus A."/>
        </authorList>
    </citation>
    <scope>NUCLEOTIDE SEQUENCE [LARGE SCALE GENOMIC DNA]</scope>
    <source>
        <strain evidence="3">DSM 44963</strain>
    </source>
</reference>
<dbReference type="InterPro" id="IPR051466">
    <property type="entry name" value="D-amino_acid_metab_enzyme"/>
</dbReference>
<dbReference type="Gene3D" id="3.20.20.10">
    <property type="entry name" value="Alanine racemase"/>
    <property type="match status" value="1"/>
</dbReference>
<dbReference type="Pfam" id="PF01168">
    <property type="entry name" value="Ala_racemase_N"/>
    <property type="match status" value="1"/>
</dbReference>
<evidence type="ECO:0000313" key="3">
    <source>
        <dbReference type="Proteomes" id="UP000004508"/>
    </source>
</evidence>
<dbReference type="PANTHER" id="PTHR28004">
    <property type="entry name" value="ZGC:162816-RELATED"/>
    <property type="match status" value="1"/>
</dbReference>